<proteinExistence type="predicted"/>
<protein>
    <submittedName>
        <fullName evidence="1">Uncharacterized protein</fullName>
    </submittedName>
</protein>
<feature type="non-terminal residue" evidence="1">
    <location>
        <position position="1"/>
    </location>
</feature>
<dbReference type="EMBL" id="UINC01149892">
    <property type="protein sequence ID" value="SVD42628.1"/>
    <property type="molecule type" value="Genomic_DNA"/>
</dbReference>
<gene>
    <name evidence="1" type="ORF">METZ01_LOCUS395482</name>
</gene>
<feature type="non-terminal residue" evidence="1">
    <location>
        <position position="94"/>
    </location>
</feature>
<dbReference type="AlphaFoldDB" id="A0A382V9L9"/>
<organism evidence="1">
    <name type="scientific">marine metagenome</name>
    <dbReference type="NCBI Taxonomy" id="408172"/>
    <lineage>
        <taxon>unclassified sequences</taxon>
        <taxon>metagenomes</taxon>
        <taxon>ecological metagenomes</taxon>
    </lineage>
</organism>
<name>A0A382V9L9_9ZZZZ</name>
<evidence type="ECO:0000313" key="1">
    <source>
        <dbReference type="EMBL" id="SVD42628.1"/>
    </source>
</evidence>
<reference evidence="1" key="1">
    <citation type="submission" date="2018-05" db="EMBL/GenBank/DDBJ databases">
        <authorList>
            <person name="Lanie J.A."/>
            <person name="Ng W.-L."/>
            <person name="Kazmierczak K.M."/>
            <person name="Andrzejewski T.M."/>
            <person name="Davidsen T.M."/>
            <person name="Wayne K.J."/>
            <person name="Tettelin H."/>
            <person name="Glass J.I."/>
            <person name="Rusch D."/>
            <person name="Podicherti R."/>
            <person name="Tsui H.-C.T."/>
            <person name="Winkler M.E."/>
        </authorList>
    </citation>
    <scope>NUCLEOTIDE SEQUENCE</scope>
</reference>
<accession>A0A382V9L9</accession>
<sequence length="94" mass="10330">VVTRVIVAEQPVIDSGALGDPSNWIKTSYNTKGGVHYAPNSNEPDGGVALRKNYAGKGFTYDKDRDAFISPKPFESWILSEDTCCWEPPVPYPP</sequence>